<dbReference type="Proteomes" id="UP000005714">
    <property type="component" value="Unassembled WGS sequence"/>
</dbReference>
<accession>D4YMG8</accession>
<protein>
    <submittedName>
        <fullName evidence="1">Uncharacterized protein</fullName>
    </submittedName>
</protein>
<comment type="caution">
    <text evidence="1">The sequence shown here is derived from an EMBL/GenBank/DDBJ whole genome shotgun (WGS) entry which is preliminary data.</text>
</comment>
<organism evidence="1 2">
    <name type="scientific">Brevibacterium mcbrellneri ATCC 49030</name>
    <dbReference type="NCBI Taxonomy" id="585530"/>
    <lineage>
        <taxon>Bacteria</taxon>
        <taxon>Bacillati</taxon>
        <taxon>Actinomycetota</taxon>
        <taxon>Actinomycetes</taxon>
        <taxon>Micrococcales</taxon>
        <taxon>Brevibacteriaceae</taxon>
        <taxon>Brevibacterium</taxon>
    </lineage>
</organism>
<evidence type="ECO:0000313" key="2">
    <source>
        <dbReference type="Proteomes" id="UP000005714"/>
    </source>
</evidence>
<sequence length="82" mass="9352">MPRVSASHLLKICHAALELTTPVIRFVFGGDIEHESKLLHRIVRATPLPNMQNSAEFSHIDTVLNDFGRFIGVRVGYRVIWR</sequence>
<reference evidence="1 2" key="1">
    <citation type="submission" date="2010-04" db="EMBL/GenBank/DDBJ databases">
        <authorList>
            <person name="Qin X."/>
            <person name="Bachman B."/>
            <person name="Battles P."/>
            <person name="Bell A."/>
            <person name="Bess C."/>
            <person name="Bickham C."/>
            <person name="Chaboub L."/>
            <person name="Chen D."/>
            <person name="Coyle M."/>
            <person name="Deiros D.R."/>
            <person name="Dinh H."/>
            <person name="Forbes L."/>
            <person name="Fowler G."/>
            <person name="Francisco L."/>
            <person name="Fu Q."/>
            <person name="Gubbala S."/>
            <person name="Hale W."/>
            <person name="Han Y."/>
            <person name="Hemphill L."/>
            <person name="Highlander S.K."/>
            <person name="Hirani K."/>
            <person name="Hogues M."/>
            <person name="Jackson L."/>
            <person name="Jakkamsetti A."/>
            <person name="Javaid M."/>
            <person name="Jiang H."/>
            <person name="Korchina V."/>
            <person name="Kovar C."/>
            <person name="Lara F."/>
            <person name="Lee S."/>
            <person name="Mata R."/>
            <person name="Mathew T."/>
            <person name="Moen C."/>
            <person name="Morales K."/>
            <person name="Munidasa M."/>
            <person name="Nazareth L."/>
            <person name="Ngo R."/>
            <person name="Nguyen L."/>
            <person name="Okwuonu G."/>
            <person name="Ongeri F."/>
            <person name="Patil S."/>
            <person name="Petrosino J."/>
            <person name="Pham C."/>
            <person name="Pham P."/>
            <person name="Pu L.-L."/>
            <person name="Puazo M."/>
            <person name="Raj R."/>
            <person name="Reid J."/>
            <person name="Rouhana J."/>
            <person name="Saada N."/>
            <person name="Shang Y."/>
            <person name="Simmons D."/>
            <person name="Thornton R."/>
            <person name="Warren J."/>
            <person name="Weissenberger G."/>
            <person name="Zhang J."/>
            <person name="Zhang L."/>
            <person name="Zhou C."/>
            <person name="Zhu D."/>
            <person name="Muzny D."/>
            <person name="Worley K."/>
            <person name="Gibbs R."/>
        </authorList>
    </citation>
    <scope>NUCLEOTIDE SEQUENCE [LARGE SCALE GENOMIC DNA]</scope>
    <source>
        <strain evidence="1 2">ATCC 49030</strain>
    </source>
</reference>
<dbReference type="RefSeq" id="WP_005883676.1">
    <property type="nucleotide sequence ID" value="NZ_ADNU01000032.1"/>
</dbReference>
<proteinExistence type="predicted"/>
<keyword evidence="2" id="KW-1185">Reference proteome</keyword>
<dbReference type="EMBL" id="ADNU01000032">
    <property type="protein sequence ID" value="EFG47629.1"/>
    <property type="molecule type" value="Genomic_DNA"/>
</dbReference>
<gene>
    <name evidence="1" type="ORF">HMPREF0183_1128</name>
</gene>
<name>D4YMG8_9MICO</name>
<dbReference type="AlphaFoldDB" id="D4YMG8"/>
<evidence type="ECO:0000313" key="1">
    <source>
        <dbReference type="EMBL" id="EFG47629.1"/>
    </source>
</evidence>